<evidence type="ECO:0000313" key="1">
    <source>
        <dbReference type="EMBL" id="BAD51368.1"/>
    </source>
</evidence>
<protein>
    <submittedName>
        <fullName evidence="1">Uncharacterized protein</fullName>
    </submittedName>
</protein>
<accession>Q64MB9</accession>
<dbReference type="AlphaFoldDB" id="Q64MB9"/>
<dbReference type="HOGENOM" id="CLU_3004472_0_0_10"/>
<keyword evidence="1" id="KW-0614">Plasmid</keyword>
<name>Q64MB9_BACFR</name>
<sequence length="56" mass="6605">MKTLITVPEENSPRFNDYCATELFDYYHIGEGVFCTECRNPDTNLKEQVQPNKEYL</sequence>
<evidence type="ECO:0000313" key="2">
    <source>
        <dbReference type="Proteomes" id="UP000002197"/>
    </source>
</evidence>
<reference evidence="1 2" key="1">
    <citation type="journal article" date="2004" name="Proc. Natl. Acad. Sci. U.S.A.">
        <title>Genomic analysis of Bacteroides fragilis reveals extensive DNA inversions regulating cell surface adaptation.</title>
        <authorList>
            <person name="Kuwahara T."/>
            <person name="Yamashita A."/>
            <person name="Hirakawa H."/>
            <person name="Nakayama H."/>
            <person name="Toh H."/>
            <person name="Okada N."/>
            <person name="Kuhara S."/>
            <person name="Hattori M."/>
            <person name="Hayashi T."/>
            <person name="Ohnishi Y."/>
        </authorList>
    </citation>
    <scope>NUCLEOTIDE SEQUENCE [LARGE SCALE GENOMIC DNA]</scope>
    <source>
        <strain evidence="1 2">YCH46</strain>
        <plasmid evidence="2">Plasmid pBFY46</plasmid>
    </source>
</reference>
<geneLocation type="plasmid" evidence="1 2">
    <name>pBFY46</name>
</geneLocation>
<dbReference type="RefSeq" id="WP_011199172.1">
    <property type="nucleotide sequence ID" value="NC_006297.1"/>
</dbReference>
<gene>
    <name evidence="1" type="ordered locus">BFp0041</name>
</gene>
<dbReference type="Proteomes" id="UP000002197">
    <property type="component" value="Plasmid pBFY46"/>
</dbReference>
<proteinExistence type="predicted"/>
<organism evidence="1 2">
    <name type="scientific">Bacteroides fragilis (strain YCH46)</name>
    <dbReference type="NCBI Taxonomy" id="295405"/>
    <lineage>
        <taxon>Bacteria</taxon>
        <taxon>Pseudomonadati</taxon>
        <taxon>Bacteroidota</taxon>
        <taxon>Bacteroidia</taxon>
        <taxon>Bacteroidales</taxon>
        <taxon>Bacteroidaceae</taxon>
        <taxon>Bacteroides</taxon>
    </lineage>
</organism>
<dbReference type="EMBL" id="AP006842">
    <property type="protein sequence ID" value="BAD51368.1"/>
    <property type="molecule type" value="Genomic_DNA"/>
</dbReference>
<dbReference type="KEGG" id="bfr:BFp0041"/>